<evidence type="ECO:0000313" key="2">
    <source>
        <dbReference type="Proteomes" id="UP000887013"/>
    </source>
</evidence>
<evidence type="ECO:0000313" key="1">
    <source>
        <dbReference type="EMBL" id="GFT84462.1"/>
    </source>
</evidence>
<accession>A0A8X6PUC5</accession>
<sequence length="106" mass="12127">MPQYLHLSTADGDNPVSRAFSREIEQNTQSSKPRNRIAMPISTRGNAAKLDVTQKTFWKVLHTAKIYSFYIKKVIPQLLQNKPATEQRDRWLSLAHIYSPGAQSSR</sequence>
<comment type="caution">
    <text evidence="1">The sequence shown here is derived from an EMBL/GenBank/DDBJ whole genome shotgun (WGS) entry which is preliminary data.</text>
</comment>
<dbReference type="AlphaFoldDB" id="A0A8X6PUC5"/>
<gene>
    <name evidence="1" type="ORF">NPIL_332881</name>
</gene>
<keyword evidence="2" id="KW-1185">Reference proteome</keyword>
<reference evidence="1" key="1">
    <citation type="submission" date="2020-08" db="EMBL/GenBank/DDBJ databases">
        <title>Multicomponent nature underlies the extraordinary mechanical properties of spider dragline silk.</title>
        <authorList>
            <person name="Kono N."/>
            <person name="Nakamura H."/>
            <person name="Mori M."/>
            <person name="Yoshida Y."/>
            <person name="Ohtoshi R."/>
            <person name="Malay A.D."/>
            <person name="Moran D.A.P."/>
            <person name="Tomita M."/>
            <person name="Numata K."/>
            <person name="Arakawa K."/>
        </authorList>
    </citation>
    <scope>NUCLEOTIDE SEQUENCE</scope>
</reference>
<protein>
    <submittedName>
        <fullName evidence="1">Uncharacterized protein</fullName>
    </submittedName>
</protein>
<dbReference type="EMBL" id="BMAW01072746">
    <property type="protein sequence ID" value="GFT84462.1"/>
    <property type="molecule type" value="Genomic_DNA"/>
</dbReference>
<organism evidence="1 2">
    <name type="scientific">Nephila pilipes</name>
    <name type="common">Giant wood spider</name>
    <name type="synonym">Nephila maculata</name>
    <dbReference type="NCBI Taxonomy" id="299642"/>
    <lineage>
        <taxon>Eukaryota</taxon>
        <taxon>Metazoa</taxon>
        <taxon>Ecdysozoa</taxon>
        <taxon>Arthropoda</taxon>
        <taxon>Chelicerata</taxon>
        <taxon>Arachnida</taxon>
        <taxon>Araneae</taxon>
        <taxon>Araneomorphae</taxon>
        <taxon>Entelegynae</taxon>
        <taxon>Araneoidea</taxon>
        <taxon>Nephilidae</taxon>
        <taxon>Nephila</taxon>
    </lineage>
</organism>
<proteinExistence type="predicted"/>
<dbReference type="Proteomes" id="UP000887013">
    <property type="component" value="Unassembled WGS sequence"/>
</dbReference>
<name>A0A8X6PUC5_NEPPI</name>